<protein>
    <recommendedName>
        <fullName evidence="3">RNase H type-1 domain-containing protein</fullName>
    </recommendedName>
</protein>
<name>A0A5B7GS50_PORTR</name>
<dbReference type="EMBL" id="VSRR010020100">
    <property type="protein sequence ID" value="MPC62830.1"/>
    <property type="molecule type" value="Genomic_DNA"/>
</dbReference>
<reference evidence="1 2" key="1">
    <citation type="submission" date="2019-05" db="EMBL/GenBank/DDBJ databases">
        <title>Another draft genome of Portunus trituberculatus and its Hox gene families provides insights of decapod evolution.</title>
        <authorList>
            <person name="Jeong J.-H."/>
            <person name="Song I."/>
            <person name="Kim S."/>
            <person name="Choi T."/>
            <person name="Kim D."/>
            <person name="Ryu S."/>
            <person name="Kim W."/>
        </authorList>
    </citation>
    <scope>NUCLEOTIDE SEQUENCE [LARGE SCALE GENOMIC DNA]</scope>
    <source>
        <tissue evidence="1">Muscle</tissue>
    </source>
</reference>
<sequence length="63" mass="6810">MPSHSGIQRNEVVDAAAKMALTDHNITPFTLLLSTSKRLIAQTCQSIWNESVTPALQTTSVGQ</sequence>
<evidence type="ECO:0008006" key="3">
    <source>
        <dbReference type="Google" id="ProtNLM"/>
    </source>
</evidence>
<comment type="caution">
    <text evidence="1">The sequence shown here is derived from an EMBL/GenBank/DDBJ whole genome shotgun (WGS) entry which is preliminary data.</text>
</comment>
<dbReference type="Proteomes" id="UP000324222">
    <property type="component" value="Unassembled WGS sequence"/>
</dbReference>
<proteinExistence type="predicted"/>
<dbReference type="AlphaFoldDB" id="A0A5B7GS50"/>
<keyword evidence="2" id="KW-1185">Reference proteome</keyword>
<evidence type="ECO:0000313" key="2">
    <source>
        <dbReference type="Proteomes" id="UP000324222"/>
    </source>
</evidence>
<accession>A0A5B7GS50</accession>
<gene>
    <name evidence="1" type="ORF">E2C01_056920</name>
</gene>
<evidence type="ECO:0000313" key="1">
    <source>
        <dbReference type="EMBL" id="MPC62830.1"/>
    </source>
</evidence>
<organism evidence="1 2">
    <name type="scientific">Portunus trituberculatus</name>
    <name type="common">Swimming crab</name>
    <name type="synonym">Neptunus trituberculatus</name>
    <dbReference type="NCBI Taxonomy" id="210409"/>
    <lineage>
        <taxon>Eukaryota</taxon>
        <taxon>Metazoa</taxon>
        <taxon>Ecdysozoa</taxon>
        <taxon>Arthropoda</taxon>
        <taxon>Crustacea</taxon>
        <taxon>Multicrustacea</taxon>
        <taxon>Malacostraca</taxon>
        <taxon>Eumalacostraca</taxon>
        <taxon>Eucarida</taxon>
        <taxon>Decapoda</taxon>
        <taxon>Pleocyemata</taxon>
        <taxon>Brachyura</taxon>
        <taxon>Eubrachyura</taxon>
        <taxon>Portunoidea</taxon>
        <taxon>Portunidae</taxon>
        <taxon>Portuninae</taxon>
        <taxon>Portunus</taxon>
    </lineage>
</organism>